<organism evidence="1 2">
    <name type="scientific">Knipowitschia caucasica</name>
    <name type="common">Caucasian dwarf goby</name>
    <name type="synonym">Pomatoschistus caucasicus</name>
    <dbReference type="NCBI Taxonomy" id="637954"/>
    <lineage>
        <taxon>Eukaryota</taxon>
        <taxon>Metazoa</taxon>
        <taxon>Chordata</taxon>
        <taxon>Craniata</taxon>
        <taxon>Vertebrata</taxon>
        <taxon>Euteleostomi</taxon>
        <taxon>Actinopterygii</taxon>
        <taxon>Neopterygii</taxon>
        <taxon>Teleostei</taxon>
        <taxon>Neoteleostei</taxon>
        <taxon>Acanthomorphata</taxon>
        <taxon>Gobiaria</taxon>
        <taxon>Gobiiformes</taxon>
        <taxon>Gobioidei</taxon>
        <taxon>Gobiidae</taxon>
        <taxon>Gobiinae</taxon>
        <taxon>Knipowitschia</taxon>
    </lineage>
</organism>
<sequence>MKRKEMEERGHGQGLLCLEHLRLNLLRIRLWCKEGLVGIVRLWWMEKPETIKGLSRNTNYYPTNMQDDPRDYVLCGNT</sequence>
<evidence type="ECO:0008006" key="3">
    <source>
        <dbReference type="Google" id="ProtNLM"/>
    </source>
</evidence>
<gene>
    <name evidence="1" type="ORF">KC01_LOCUS27453</name>
</gene>
<proteinExistence type="predicted"/>
<reference evidence="1 2" key="1">
    <citation type="submission" date="2024-04" db="EMBL/GenBank/DDBJ databases">
        <authorList>
            <person name="Waldvogel A.-M."/>
            <person name="Schoenle A."/>
        </authorList>
    </citation>
    <scope>NUCLEOTIDE SEQUENCE [LARGE SCALE GENOMIC DNA]</scope>
</reference>
<evidence type="ECO:0000313" key="2">
    <source>
        <dbReference type="Proteomes" id="UP001497482"/>
    </source>
</evidence>
<keyword evidence="2" id="KW-1185">Reference proteome</keyword>
<evidence type="ECO:0000313" key="1">
    <source>
        <dbReference type="EMBL" id="CAL1599132.1"/>
    </source>
</evidence>
<accession>A0AAV2L9U3</accession>
<name>A0AAV2L9U3_KNICA</name>
<dbReference type="AlphaFoldDB" id="A0AAV2L9U3"/>
<dbReference type="Proteomes" id="UP001497482">
    <property type="component" value="Chromosome 23"/>
</dbReference>
<protein>
    <recommendedName>
        <fullName evidence="3">Ycf15</fullName>
    </recommendedName>
</protein>
<dbReference type="EMBL" id="OZ035845">
    <property type="protein sequence ID" value="CAL1599132.1"/>
    <property type="molecule type" value="Genomic_DNA"/>
</dbReference>